<dbReference type="AlphaFoldDB" id="A5UNR6"/>
<dbReference type="RefSeq" id="WP_011954649.1">
    <property type="nucleotide sequence ID" value="NC_009515.1"/>
</dbReference>
<evidence type="ECO:0000313" key="8">
    <source>
        <dbReference type="Proteomes" id="UP000001992"/>
    </source>
</evidence>
<sequence>MKIEHNHEHHEKAKGNLLFVFILNITFNVIVILGGLITNSVAILADCLHDLSDTISIGLAGVLEHVSQKNPNENYTYGYQRFSILGAVITSIFVIIVSVVVVYESISRLLCPVAPEAGWMLLVAIVGIIFKGVSVFKLHKGETINEKVILFHLLGDVFGWIAILVISVILMFWNVSFLDPLLSLIISLWLLYNMGKALHESVCVLLQKSPKNVDVDEIKSQIEGLNHINNVLDIHLWSLDGIDSILTLKINIDDVNNGDEVKKEIYTIASKYHIVDTTVDILSHTYQMHSTSNNIKREK</sequence>
<dbReference type="PANTHER" id="PTHR11562">
    <property type="entry name" value="CATION EFFLUX PROTEIN/ ZINC TRANSPORTER"/>
    <property type="match status" value="1"/>
</dbReference>
<dbReference type="PATRIC" id="fig|420247.28.peg.1628"/>
<dbReference type="InterPro" id="IPR027469">
    <property type="entry name" value="Cation_efflux_TMD_sf"/>
</dbReference>
<accession>A5UNR6</accession>
<evidence type="ECO:0000256" key="5">
    <source>
        <dbReference type="SAM" id="Phobius"/>
    </source>
</evidence>
<name>A5UNR6_METS3</name>
<dbReference type="GeneID" id="78818281"/>
<dbReference type="InterPro" id="IPR002524">
    <property type="entry name" value="Cation_efflux"/>
</dbReference>
<dbReference type="Pfam" id="PF01545">
    <property type="entry name" value="Cation_efflux"/>
    <property type="match status" value="1"/>
</dbReference>
<feature type="transmembrane region" description="Helical" evidence="5">
    <location>
        <begin position="16"/>
        <end position="37"/>
    </location>
</feature>
<keyword evidence="4 5" id="KW-0472">Membrane</keyword>
<dbReference type="EMBL" id="CP000678">
    <property type="protein sequence ID" value="ABQ87844.1"/>
    <property type="molecule type" value="Genomic_DNA"/>
</dbReference>
<keyword evidence="8" id="KW-1185">Reference proteome</keyword>
<feature type="transmembrane region" description="Helical" evidence="5">
    <location>
        <begin position="148"/>
        <end position="169"/>
    </location>
</feature>
<dbReference type="PANTHER" id="PTHR11562:SF17">
    <property type="entry name" value="RE54080P-RELATED"/>
    <property type="match status" value="1"/>
</dbReference>
<reference evidence="7 8" key="1">
    <citation type="journal article" date="2007" name="Proc. Natl. Acad. Sci. U.S.A.">
        <title>Genomic and metabolic adaptations of Methanobrevibacter smithii to the human gut.</title>
        <authorList>
            <person name="Samuel B.S."/>
            <person name="Hansen E.E."/>
            <person name="Manchester J.K."/>
            <person name="Coutinho P.M."/>
            <person name="Henrissat B."/>
            <person name="Fulton R."/>
            <person name="Latreille P."/>
            <person name="Kim K."/>
            <person name="Wilson R.K."/>
            <person name="Gordon J.I."/>
        </authorList>
    </citation>
    <scope>NUCLEOTIDE SEQUENCE [LARGE SCALE GENOMIC DNA]</scope>
    <source>
        <strain evidence="8">ATCC 35061 / DSM 861 / OCM 144 / PS</strain>
    </source>
</reference>
<feature type="domain" description="Cation efflux protein transmembrane" evidence="6">
    <location>
        <begin position="18"/>
        <end position="206"/>
    </location>
</feature>
<feature type="transmembrane region" description="Helical" evidence="5">
    <location>
        <begin position="118"/>
        <end position="136"/>
    </location>
</feature>
<evidence type="ECO:0000259" key="6">
    <source>
        <dbReference type="Pfam" id="PF01545"/>
    </source>
</evidence>
<dbReference type="SUPFAM" id="SSF161111">
    <property type="entry name" value="Cation efflux protein transmembrane domain-like"/>
    <property type="match status" value="1"/>
</dbReference>
<gene>
    <name evidence="7" type="ordered locus">Msm_1639</name>
</gene>
<dbReference type="HOGENOM" id="CLU_013430_0_0_2"/>
<dbReference type="NCBIfam" id="TIGR01297">
    <property type="entry name" value="CDF"/>
    <property type="match status" value="1"/>
</dbReference>
<dbReference type="Proteomes" id="UP000001992">
    <property type="component" value="Chromosome"/>
</dbReference>
<organism evidence="7 8">
    <name type="scientific">Methanobrevibacter smithii (strain ATCC 35061 / DSM 861 / OCM 144 / PS)</name>
    <dbReference type="NCBI Taxonomy" id="420247"/>
    <lineage>
        <taxon>Archaea</taxon>
        <taxon>Methanobacteriati</taxon>
        <taxon>Methanobacteriota</taxon>
        <taxon>Methanomada group</taxon>
        <taxon>Methanobacteria</taxon>
        <taxon>Methanobacteriales</taxon>
        <taxon>Methanobacteriaceae</taxon>
        <taxon>Methanobrevibacter</taxon>
    </lineage>
</organism>
<dbReference type="GO" id="GO:0005385">
    <property type="term" value="F:zinc ion transmembrane transporter activity"/>
    <property type="evidence" value="ECO:0007669"/>
    <property type="project" value="TreeGrafter"/>
</dbReference>
<evidence type="ECO:0000256" key="3">
    <source>
        <dbReference type="ARBA" id="ARBA00022989"/>
    </source>
</evidence>
<dbReference type="KEGG" id="msi:Msm_1639"/>
<feature type="transmembrane region" description="Helical" evidence="5">
    <location>
        <begin position="84"/>
        <end position="106"/>
    </location>
</feature>
<dbReference type="EnsemblBacteria" id="ABQ87844">
    <property type="protein sequence ID" value="ABQ87844"/>
    <property type="gene ID" value="Msm_1639"/>
</dbReference>
<evidence type="ECO:0000256" key="4">
    <source>
        <dbReference type="ARBA" id="ARBA00023136"/>
    </source>
</evidence>
<dbReference type="InterPro" id="IPR050681">
    <property type="entry name" value="CDF/SLC30A"/>
</dbReference>
<dbReference type="eggNOG" id="arCOG01477">
    <property type="taxonomic scope" value="Archaea"/>
</dbReference>
<keyword evidence="3 5" id="KW-1133">Transmembrane helix</keyword>
<comment type="subcellular location">
    <subcellularLocation>
        <location evidence="1">Membrane</location>
        <topology evidence="1">Multi-pass membrane protein</topology>
    </subcellularLocation>
</comment>
<proteinExistence type="predicted"/>
<dbReference type="STRING" id="420247.Msm_1639"/>
<dbReference type="GO" id="GO:0005886">
    <property type="term" value="C:plasma membrane"/>
    <property type="evidence" value="ECO:0007669"/>
    <property type="project" value="TreeGrafter"/>
</dbReference>
<evidence type="ECO:0000313" key="7">
    <source>
        <dbReference type="EMBL" id="ABQ87844.1"/>
    </source>
</evidence>
<dbReference type="BioCyc" id="MSMI420247:GHWZ-1680-MONOMER"/>
<evidence type="ECO:0000256" key="1">
    <source>
        <dbReference type="ARBA" id="ARBA00004141"/>
    </source>
</evidence>
<keyword evidence="2 5" id="KW-0812">Transmembrane</keyword>
<protein>
    <submittedName>
        <fullName evidence="7">Heavy metal cation (Co/Zn/Cd) efflux system protein, CzcD family</fullName>
    </submittedName>
</protein>
<feature type="transmembrane region" description="Helical" evidence="5">
    <location>
        <begin position="175"/>
        <end position="192"/>
    </location>
</feature>
<evidence type="ECO:0000256" key="2">
    <source>
        <dbReference type="ARBA" id="ARBA00022692"/>
    </source>
</evidence>
<dbReference type="InterPro" id="IPR058533">
    <property type="entry name" value="Cation_efflux_TM"/>
</dbReference>
<dbReference type="Gene3D" id="1.20.1510.10">
    <property type="entry name" value="Cation efflux protein transmembrane domain"/>
    <property type="match status" value="1"/>
</dbReference>